<organism evidence="2 3">
    <name type="scientific">Fusarium proliferatum (strain ET1)</name>
    <name type="common">Orchid endophyte fungus</name>
    <dbReference type="NCBI Taxonomy" id="1227346"/>
    <lineage>
        <taxon>Eukaryota</taxon>
        <taxon>Fungi</taxon>
        <taxon>Dikarya</taxon>
        <taxon>Ascomycota</taxon>
        <taxon>Pezizomycotina</taxon>
        <taxon>Sordariomycetes</taxon>
        <taxon>Hypocreomycetidae</taxon>
        <taxon>Hypocreales</taxon>
        <taxon>Nectriaceae</taxon>
        <taxon>Fusarium</taxon>
        <taxon>Fusarium fujikuroi species complex</taxon>
    </lineage>
</organism>
<evidence type="ECO:0000313" key="2">
    <source>
        <dbReference type="EMBL" id="CZR41630.1"/>
    </source>
</evidence>
<reference evidence="3" key="1">
    <citation type="journal article" date="2016" name="Genome Biol. Evol.">
        <title>Comparative 'omics' of the Fusarium fujikuroi species complex highlights differences in genetic potential and metabolite synthesis.</title>
        <authorList>
            <person name="Niehaus E.-M."/>
            <person name="Muensterkoetter M."/>
            <person name="Proctor R.H."/>
            <person name="Brown D.W."/>
            <person name="Sharon A."/>
            <person name="Idan Y."/>
            <person name="Oren-Young L."/>
            <person name="Sieber C.M."/>
            <person name="Novak O."/>
            <person name="Pencik A."/>
            <person name="Tarkowska D."/>
            <person name="Hromadova K."/>
            <person name="Freeman S."/>
            <person name="Maymon M."/>
            <person name="Elazar M."/>
            <person name="Youssef S.A."/>
            <person name="El-Shabrawy E.S.M."/>
            <person name="Shalaby A.B.A."/>
            <person name="Houterman P."/>
            <person name="Brock N.L."/>
            <person name="Burkhardt I."/>
            <person name="Tsavkelova E.A."/>
            <person name="Dickschat J.S."/>
            <person name="Galuszka P."/>
            <person name="Gueldener U."/>
            <person name="Tudzynski B."/>
        </authorList>
    </citation>
    <scope>NUCLEOTIDE SEQUENCE [LARGE SCALE GENOMIC DNA]</scope>
    <source>
        <strain evidence="3">ET1</strain>
    </source>
</reference>
<comment type="caution">
    <text evidence="2">The sequence shown here is derived from an EMBL/GenBank/DDBJ whole genome shotgun (WGS) entry which is preliminary data.</text>
</comment>
<name>A0A1L7VPM2_FUSPR</name>
<evidence type="ECO:0000256" key="1">
    <source>
        <dbReference type="SAM" id="MobiDB-lite"/>
    </source>
</evidence>
<feature type="region of interest" description="Disordered" evidence="1">
    <location>
        <begin position="105"/>
        <end position="166"/>
    </location>
</feature>
<dbReference type="RefSeq" id="XP_031082222.1">
    <property type="nucleotide sequence ID" value="XM_031232268.1"/>
</dbReference>
<dbReference type="SUPFAM" id="SSF50370">
    <property type="entry name" value="Ricin B-like lectins"/>
    <property type="match status" value="1"/>
</dbReference>
<keyword evidence="3" id="KW-1185">Reference proteome</keyword>
<dbReference type="VEuPathDB" id="FungiDB:FPRO_11219"/>
<dbReference type="EMBL" id="FJOF01000005">
    <property type="protein sequence ID" value="CZR41630.1"/>
    <property type="molecule type" value="Genomic_DNA"/>
</dbReference>
<dbReference type="Proteomes" id="UP000183971">
    <property type="component" value="Unassembled WGS sequence"/>
</dbReference>
<feature type="compositionally biased region" description="Low complexity" evidence="1">
    <location>
        <begin position="146"/>
        <end position="155"/>
    </location>
</feature>
<dbReference type="AlphaFoldDB" id="A0A1L7VPM2"/>
<protein>
    <recommendedName>
        <fullName evidence="4">Ricin B lectin domain-containing protein</fullName>
    </recommendedName>
</protein>
<dbReference type="GeneID" id="42056089"/>
<dbReference type="InterPro" id="IPR035992">
    <property type="entry name" value="Ricin_B-like_lectins"/>
</dbReference>
<evidence type="ECO:0000313" key="3">
    <source>
        <dbReference type="Proteomes" id="UP000183971"/>
    </source>
</evidence>
<feature type="compositionally biased region" description="Low complexity" evidence="1">
    <location>
        <begin position="114"/>
        <end position="136"/>
    </location>
</feature>
<sequence>MRGSSRRRGSQSTYQARSVTIDENGEEIIRLKKVIQVKTGASLKLREEMNEKAKELRPHMHDGHLKPAPAVPQSGLRFLCNIQSEIFRGNSNVFDLNGAVVMDRASGNPTRSGRSSQSLTSTAASSSRTRAKALSSFQVDTERVSSVRGTRTSRTLKPSGISEARPLNVNDNTQVRFRNAKDGTYLNLSGGSTANHTAFLTYIGHGGANQAFKLWKH</sequence>
<dbReference type="Gene3D" id="2.80.10.50">
    <property type="match status" value="1"/>
</dbReference>
<proteinExistence type="predicted"/>
<gene>
    <name evidence="2" type="ORF">FPRO_11219</name>
</gene>
<accession>A0A1L7VPM2</accession>
<evidence type="ECO:0008006" key="4">
    <source>
        <dbReference type="Google" id="ProtNLM"/>
    </source>
</evidence>